<dbReference type="InterPro" id="IPR004358">
    <property type="entry name" value="Sig_transdc_His_kin-like_C"/>
</dbReference>
<dbReference type="RefSeq" id="WP_177175101.1">
    <property type="nucleotide sequence ID" value="NZ_FNSL01000001.1"/>
</dbReference>
<evidence type="ECO:0000256" key="4">
    <source>
        <dbReference type="ARBA" id="ARBA00022553"/>
    </source>
</evidence>
<dbReference type="AlphaFoldDB" id="A0A1H4MS92"/>
<evidence type="ECO:0000256" key="5">
    <source>
        <dbReference type="ARBA" id="ARBA00022679"/>
    </source>
</evidence>
<accession>A0A1H4MS92</accession>
<evidence type="ECO:0000256" key="11">
    <source>
        <dbReference type="SAM" id="Phobius"/>
    </source>
</evidence>
<dbReference type="InterPro" id="IPR050428">
    <property type="entry name" value="TCS_sensor_his_kinase"/>
</dbReference>
<evidence type="ECO:0000256" key="1">
    <source>
        <dbReference type="ARBA" id="ARBA00000085"/>
    </source>
</evidence>
<dbReference type="Gene3D" id="3.30.565.10">
    <property type="entry name" value="Histidine kinase-like ATPase, C-terminal domain"/>
    <property type="match status" value="1"/>
</dbReference>
<proteinExistence type="predicted"/>
<dbReference type="InterPro" id="IPR036097">
    <property type="entry name" value="HisK_dim/P_sf"/>
</dbReference>
<sequence length="453" mass="49125">MVAGFFVIVTVLSLGLLTYARDSANRTYDLLLAGSAIAILERISPKPEGLTVDIPSSALEIVGLAETDRVFYRIFRQSGETLTGESSLPLPDHLDIPADPVFFDAPHSGEKVRFVLQGKLVIGASGPEWLLVQLGQTRIARDALQFDLFSKGLAGLVAIAVIGLFFMRYSINRAMAPLAGIEADIRRRQPTDMTPLDALPPREVEGLIGAINDFMTRLETSKENAQSFIADVAHQMRTSLAALQGQLQMATEQQDQLEMQQRLERAYEQSTRTIRMTNQLLSHAMVIHRGVDGTTETVDMLSLVRSCVEELLRDPAASDIEITLEKDGLGPSGAQITGDPISLREALRNILDNALRHGPPENHVEIAMETVCIDGRCSLRVSVEDAGPGIPAVERDAVLERFYSLNRNGGGSGIGLSIVSAVAKSQSGILTLSDSRWGGLRVQLDLPVEGHAA</sequence>
<dbReference type="EMBL" id="FNSL01000001">
    <property type="protein sequence ID" value="SEB85717.1"/>
    <property type="molecule type" value="Genomic_DNA"/>
</dbReference>
<evidence type="ECO:0000256" key="8">
    <source>
        <dbReference type="ARBA" id="ARBA00022989"/>
    </source>
</evidence>
<dbReference type="InterPro" id="IPR003661">
    <property type="entry name" value="HisK_dim/P_dom"/>
</dbReference>
<keyword evidence="14" id="KW-1185">Reference proteome</keyword>
<keyword evidence="5" id="KW-0808">Transferase</keyword>
<dbReference type="Gene3D" id="1.10.287.130">
    <property type="match status" value="1"/>
</dbReference>
<dbReference type="InterPro" id="IPR005467">
    <property type="entry name" value="His_kinase_dom"/>
</dbReference>
<dbReference type="PANTHER" id="PTHR45436">
    <property type="entry name" value="SENSOR HISTIDINE KINASE YKOH"/>
    <property type="match status" value="1"/>
</dbReference>
<dbReference type="Pfam" id="PF08521">
    <property type="entry name" value="2CSK_N"/>
    <property type="match status" value="1"/>
</dbReference>
<dbReference type="PRINTS" id="PR00344">
    <property type="entry name" value="BCTRLSENSOR"/>
</dbReference>
<protein>
    <recommendedName>
        <fullName evidence="3">histidine kinase</fullName>
        <ecNumber evidence="3">2.7.13.3</ecNumber>
    </recommendedName>
</protein>
<keyword evidence="4" id="KW-0597">Phosphoprotein</keyword>
<evidence type="ECO:0000256" key="7">
    <source>
        <dbReference type="ARBA" id="ARBA00022777"/>
    </source>
</evidence>
<comment type="catalytic activity">
    <reaction evidence="1">
        <text>ATP + protein L-histidine = ADP + protein N-phospho-L-histidine.</text>
        <dbReference type="EC" id="2.7.13.3"/>
    </reaction>
</comment>
<evidence type="ECO:0000256" key="10">
    <source>
        <dbReference type="SAM" id="Coils"/>
    </source>
</evidence>
<dbReference type="SUPFAM" id="SSF47384">
    <property type="entry name" value="Homodimeric domain of signal transducing histidine kinase"/>
    <property type="match status" value="1"/>
</dbReference>
<evidence type="ECO:0000256" key="3">
    <source>
        <dbReference type="ARBA" id="ARBA00012438"/>
    </source>
</evidence>
<dbReference type="GO" id="GO:0005886">
    <property type="term" value="C:plasma membrane"/>
    <property type="evidence" value="ECO:0007669"/>
    <property type="project" value="TreeGrafter"/>
</dbReference>
<evidence type="ECO:0000313" key="13">
    <source>
        <dbReference type="EMBL" id="SEB85717.1"/>
    </source>
</evidence>
<dbReference type="InterPro" id="IPR003594">
    <property type="entry name" value="HATPase_dom"/>
</dbReference>
<name>A0A1H4MS92_9HYPH</name>
<feature type="coiled-coil region" evidence="10">
    <location>
        <begin position="233"/>
        <end position="260"/>
    </location>
</feature>
<dbReference type="CDD" id="cd00082">
    <property type="entry name" value="HisKA"/>
    <property type="match status" value="1"/>
</dbReference>
<keyword evidence="6 11" id="KW-0812">Transmembrane</keyword>
<dbReference type="PANTHER" id="PTHR45436:SF1">
    <property type="entry name" value="SENSOR PROTEIN QSEC"/>
    <property type="match status" value="1"/>
</dbReference>
<dbReference type="SUPFAM" id="SSF55874">
    <property type="entry name" value="ATPase domain of HSP90 chaperone/DNA topoisomerase II/histidine kinase"/>
    <property type="match status" value="1"/>
</dbReference>
<evidence type="ECO:0000256" key="6">
    <source>
        <dbReference type="ARBA" id="ARBA00022692"/>
    </source>
</evidence>
<keyword evidence="8 11" id="KW-1133">Transmembrane helix</keyword>
<organism evidence="13 14">
    <name type="scientific">Nitratireductor aquibiodomus</name>
    <dbReference type="NCBI Taxonomy" id="204799"/>
    <lineage>
        <taxon>Bacteria</taxon>
        <taxon>Pseudomonadati</taxon>
        <taxon>Pseudomonadota</taxon>
        <taxon>Alphaproteobacteria</taxon>
        <taxon>Hyphomicrobiales</taxon>
        <taxon>Phyllobacteriaceae</taxon>
        <taxon>Nitratireductor</taxon>
    </lineage>
</organism>
<gene>
    <name evidence="13" type="ORF">SAMN05216452_3443</name>
</gene>
<keyword evidence="10" id="KW-0175">Coiled coil</keyword>
<dbReference type="InterPro" id="IPR013727">
    <property type="entry name" value="2CSK_N"/>
</dbReference>
<dbReference type="Pfam" id="PF00512">
    <property type="entry name" value="HisKA"/>
    <property type="match status" value="1"/>
</dbReference>
<dbReference type="SMART" id="SM00387">
    <property type="entry name" value="HATPase_c"/>
    <property type="match status" value="1"/>
</dbReference>
<evidence type="ECO:0000256" key="9">
    <source>
        <dbReference type="ARBA" id="ARBA00023136"/>
    </source>
</evidence>
<feature type="domain" description="Histidine kinase" evidence="12">
    <location>
        <begin position="231"/>
        <end position="450"/>
    </location>
</feature>
<dbReference type="Pfam" id="PF02518">
    <property type="entry name" value="HATPase_c"/>
    <property type="match status" value="1"/>
</dbReference>
<comment type="subcellular location">
    <subcellularLocation>
        <location evidence="2">Membrane</location>
    </subcellularLocation>
</comment>
<dbReference type="EC" id="2.7.13.3" evidence="3"/>
<dbReference type="InterPro" id="IPR036890">
    <property type="entry name" value="HATPase_C_sf"/>
</dbReference>
<dbReference type="GO" id="GO:0000155">
    <property type="term" value="F:phosphorelay sensor kinase activity"/>
    <property type="evidence" value="ECO:0007669"/>
    <property type="project" value="InterPro"/>
</dbReference>
<keyword evidence="7 13" id="KW-0418">Kinase</keyword>
<dbReference type="PROSITE" id="PS50109">
    <property type="entry name" value="HIS_KIN"/>
    <property type="match status" value="1"/>
</dbReference>
<dbReference type="SMART" id="SM00388">
    <property type="entry name" value="HisKA"/>
    <property type="match status" value="1"/>
</dbReference>
<evidence type="ECO:0000259" key="12">
    <source>
        <dbReference type="PROSITE" id="PS50109"/>
    </source>
</evidence>
<evidence type="ECO:0000313" key="14">
    <source>
        <dbReference type="Proteomes" id="UP000199064"/>
    </source>
</evidence>
<keyword evidence="9 11" id="KW-0472">Membrane</keyword>
<feature type="transmembrane region" description="Helical" evidence="11">
    <location>
        <begin position="148"/>
        <end position="167"/>
    </location>
</feature>
<reference evidence="14" key="1">
    <citation type="submission" date="2016-10" db="EMBL/GenBank/DDBJ databases">
        <authorList>
            <person name="Varghese N."/>
            <person name="Submissions S."/>
        </authorList>
    </citation>
    <scope>NUCLEOTIDE SEQUENCE [LARGE SCALE GENOMIC DNA]</scope>
    <source>
        <strain evidence="14">ES.061</strain>
    </source>
</reference>
<evidence type="ECO:0000256" key="2">
    <source>
        <dbReference type="ARBA" id="ARBA00004370"/>
    </source>
</evidence>
<dbReference type="Proteomes" id="UP000199064">
    <property type="component" value="Unassembled WGS sequence"/>
</dbReference>